<name>A0A816F1W8_ADIRI</name>
<protein>
    <submittedName>
        <fullName evidence="1">Uncharacterized protein</fullName>
    </submittedName>
</protein>
<evidence type="ECO:0000313" key="2">
    <source>
        <dbReference type="Proteomes" id="UP000663828"/>
    </source>
</evidence>
<gene>
    <name evidence="1" type="ORF">XAT740_LOCUS56049</name>
</gene>
<reference evidence="1" key="1">
    <citation type="submission" date="2021-02" db="EMBL/GenBank/DDBJ databases">
        <authorList>
            <person name="Nowell W R."/>
        </authorList>
    </citation>
    <scope>NUCLEOTIDE SEQUENCE</scope>
</reference>
<keyword evidence="2" id="KW-1185">Reference proteome</keyword>
<dbReference type="Proteomes" id="UP000663828">
    <property type="component" value="Unassembled WGS sequence"/>
</dbReference>
<dbReference type="AlphaFoldDB" id="A0A816F1W8"/>
<comment type="caution">
    <text evidence="1">The sequence shown here is derived from an EMBL/GenBank/DDBJ whole genome shotgun (WGS) entry which is preliminary data.</text>
</comment>
<sequence>MCYETETDGMRYQHRTVPYRLVP</sequence>
<evidence type="ECO:0000313" key="1">
    <source>
        <dbReference type="EMBL" id="CAF1656698.1"/>
    </source>
</evidence>
<feature type="non-terminal residue" evidence="1">
    <location>
        <position position="23"/>
    </location>
</feature>
<organism evidence="1 2">
    <name type="scientific">Adineta ricciae</name>
    <name type="common">Rotifer</name>
    <dbReference type="NCBI Taxonomy" id="249248"/>
    <lineage>
        <taxon>Eukaryota</taxon>
        <taxon>Metazoa</taxon>
        <taxon>Spiralia</taxon>
        <taxon>Gnathifera</taxon>
        <taxon>Rotifera</taxon>
        <taxon>Eurotatoria</taxon>
        <taxon>Bdelloidea</taxon>
        <taxon>Adinetida</taxon>
        <taxon>Adinetidae</taxon>
        <taxon>Adineta</taxon>
    </lineage>
</organism>
<accession>A0A816F1W8</accession>
<dbReference type="EMBL" id="CAJNOR010010791">
    <property type="protein sequence ID" value="CAF1656698.1"/>
    <property type="molecule type" value="Genomic_DNA"/>
</dbReference>
<proteinExistence type="predicted"/>